<protein>
    <recommendedName>
        <fullName evidence="4">YcxB family protein</fullName>
    </recommendedName>
</protein>
<organism evidence="2 3">
    <name type="scientific">Hymenobacter metallicola</name>
    <dbReference type="NCBI Taxonomy" id="2563114"/>
    <lineage>
        <taxon>Bacteria</taxon>
        <taxon>Pseudomonadati</taxon>
        <taxon>Bacteroidota</taxon>
        <taxon>Cytophagia</taxon>
        <taxon>Cytophagales</taxon>
        <taxon>Hymenobacteraceae</taxon>
        <taxon>Hymenobacter</taxon>
    </lineage>
</organism>
<dbReference type="EMBL" id="SRMB01000001">
    <property type="protein sequence ID" value="TGE29642.1"/>
    <property type="molecule type" value="Genomic_DNA"/>
</dbReference>
<dbReference type="OrthoDB" id="882310at2"/>
<feature type="transmembrane region" description="Helical" evidence="1">
    <location>
        <begin position="64"/>
        <end position="83"/>
    </location>
</feature>
<comment type="caution">
    <text evidence="2">The sequence shown here is derived from an EMBL/GenBank/DDBJ whole genome shotgun (WGS) entry which is preliminary data.</text>
</comment>
<reference evidence="2 3" key="1">
    <citation type="submission" date="2019-04" db="EMBL/GenBank/DDBJ databases">
        <authorList>
            <person name="Feng G."/>
            <person name="Zhang J."/>
            <person name="Zhu H."/>
        </authorList>
    </citation>
    <scope>NUCLEOTIDE SEQUENCE [LARGE SCALE GENOMIC DNA]</scope>
    <source>
        <strain evidence="2 3">9PBR-1</strain>
    </source>
</reference>
<dbReference type="AlphaFoldDB" id="A0A4Z0QLM6"/>
<evidence type="ECO:0000313" key="3">
    <source>
        <dbReference type="Proteomes" id="UP000298471"/>
    </source>
</evidence>
<dbReference type="Proteomes" id="UP000298471">
    <property type="component" value="Unassembled WGS sequence"/>
</dbReference>
<keyword evidence="1" id="KW-0812">Transmembrane</keyword>
<name>A0A4Z0QLM6_9BACT</name>
<feature type="transmembrane region" description="Helical" evidence="1">
    <location>
        <begin position="30"/>
        <end position="52"/>
    </location>
</feature>
<keyword evidence="3" id="KW-1185">Reference proteome</keyword>
<keyword evidence="1" id="KW-1133">Transmembrane helix</keyword>
<gene>
    <name evidence="2" type="ORF">E5K02_09365</name>
</gene>
<sequence>MTPFVFPNVRTSFPEYARTSLVFTFKSNPLLWVILLPALSGLFALYVLLTGQRTLPDLWHDNKMSLLMLLFVLGWPVLLWWSLRKQYNASPALHTGARYTLSDEGVAVLHALGHEEYTWAAVPQAWHIGSWLILLTSQNVGYFLDLRQLAEPARAAEVLALLRTHGVKVK</sequence>
<accession>A0A4Z0QLM6</accession>
<dbReference type="RefSeq" id="WP_135394285.1">
    <property type="nucleotide sequence ID" value="NZ_SRMB01000001.1"/>
</dbReference>
<proteinExistence type="predicted"/>
<evidence type="ECO:0000313" key="2">
    <source>
        <dbReference type="EMBL" id="TGE29642.1"/>
    </source>
</evidence>
<evidence type="ECO:0008006" key="4">
    <source>
        <dbReference type="Google" id="ProtNLM"/>
    </source>
</evidence>
<keyword evidence="1" id="KW-0472">Membrane</keyword>
<evidence type="ECO:0000256" key="1">
    <source>
        <dbReference type="SAM" id="Phobius"/>
    </source>
</evidence>